<gene>
    <name evidence="2" type="ORF">K1I41_11720</name>
</gene>
<sequence length="173" mass="19293">MKKIVTALLLVLMPAVFFAQSAFDKFDGKDGVTAIIVSKKMFALMSNVDVDTSNAEAKQYLDLIKKLDNLRVFTTSDKKAIADMKTTMTSYLKKYPLDELMRINDSGKNIKIYVKTGKTETEIRELLMFIEGGNEETVLMTLTGNFDLSELSVLTDKMNLPGGTQLKSASKKQ</sequence>
<dbReference type="EMBL" id="CP080429">
    <property type="protein sequence ID" value="QYJ68178.1"/>
    <property type="molecule type" value="Genomic_DNA"/>
</dbReference>
<proteinExistence type="predicted"/>
<dbReference type="Pfam" id="PF14060">
    <property type="entry name" value="DUF4252"/>
    <property type="match status" value="1"/>
</dbReference>
<keyword evidence="3" id="KW-1185">Reference proteome</keyword>
<organism evidence="2 3">
    <name type="scientific">Flavobacterium litorale</name>
    <dbReference type="NCBI Taxonomy" id="2856519"/>
    <lineage>
        <taxon>Bacteria</taxon>
        <taxon>Pseudomonadati</taxon>
        <taxon>Bacteroidota</taxon>
        <taxon>Flavobacteriia</taxon>
        <taxon>Flavobacteriales</taxon>
        <taxon>Flavobacteriaceae</taxon>
        <taxon>Flavobacterium</taxon>
    </lineage>
</organism>
<dbReference type="RefSeq" id="WP_220640522.1">
    <property type="nucleotide sequence ID" value="NZ_CP080429.1"/>
</dbReference>
<name>A0ABX8V5R3_9FLAO</name>
<evidence type="ECO:0000313" key="3">
    <source>
        <dbReference type="Proteomes" id="UP000825381"/>
    </source>
</evidence>
<protein>
    <submittedName>
        <fullName evidence="2">DUF4252 domain-containing protein</fullName>
    </submittedName>
</protein>
<dbReference type="InterPro" id="IPR025348">
    <property type="entry name" value="DUF4252"/>
</dbReference>
<keyword evidence="1" id="KW-0732">Signal</keyword>
<evidence type="ECO:0000313" key="2">
    <source>
        <dbReference type="EMBL" id="QYJ68178.1"/>
    </source>
</evidence>
<accession>A0ABX8V5R3</accession>
<feature type="chain" id="PRO_5045856131" evidence="1">
    <location>
        <begin position="20"/>
        <end position="173"/>
    </location>
</feature>
<evidence type="ECO:0000256" key="1">
    <source>
        <dbReference type="SAM" id="SignalP"/>
    </source>
</evidence>
<feature type="signal peptide" evidence="1">
    <location>
        <begin position="1"/>
        <end position="19"/>
    </location>
</feature>
<dbReference type="Proteomes" id="UP000825381">
    <property type="component" value="Chromosome"/>
</dbReference>
<reference evidence="2 3" key="1">
    <citation type="submission" date="2021-07" db="EMBL/GenBank/DDBJ databases">
        <title>Flavobacterium WSW3-B6 sp.nov, isolated from seaweed.</title>
        <authorList>
            <person name="Muhammad N."/>
            <person name="Ho H."/>
            <person name="Lee Y.-J."/>
            <person name="Nguyen T."/>
            <person name="Ho J."/>
            <person name="Kim S.-G."/>
        </authorList>
    </citation>
    <scope>NUCLEOTIDE SEQUENCE [LARGE SCALE GENOMIC DNA]</scope>
    <source>
        <strain evidence="2 3">WSW3-B6</strain>
    </source>
</reference>